<reference evidence="1" key="1">
    <citation type="submission" date="2022-04" db="EMBL/GenBank/DDBJ databases">
        <title>A functionally conserved STORR gene fusion in Papaver species that diverged 16.8 million years ago.</title>
        <authorList>
            <person name="Catania T."/>
        </authorList>
    </citation>
    <scope>NUCLEOTIDE SEQUENCE</scope>
    <source>
        <strain evidence="1">S-188037</strain>
    </source>
</reference>
<comment type="caution">
    <text evidence="1">The sequence shown here is derived from an EMBL/GenBank/DDBJ whole genome shotgun (WGS) entry which is preliminary data.</text>
</comment>
<name>A0AAD4SKF6_9MAGN</name>
<dbReference type="AlphaFoldDB" id="A0AAD4SKF6"/>
<protein>
    <recommendedName>
        <fullName evidence="3">DUF4283 domain-containing protein</fullName>
    </recommendedName>
</protein>
<evidence type="ECO:0000313" key="2">
    <source>
        <dbReference type="Proteomes" id="UP001202328"/>
    </source>
</evidence>
<keyword evidence="2" id="KW-1185">Reference proteome</keyword>
<evidence type="ECO:0008006" key="3">
    <source>
        <dbReference type="Google" id="ProtNLM"/>
    </source>
</evidence>
<evidence type="ECO:0000313" key="1">
    <source>
        <dbReference type="EMBL" id="KAI3909768.1"/>
    </source>
</evidence>
<dbReference type="Proteomes" id="UP001202328">
    <property type="component" value="Unassembled WGS sequence"/>
</dbReference>
<accession>A0AAD4SKF6</accession>
<sequence length="291" mass="33194">MAYDLNMSWSPTGRIIIKNTADPRVFIIRFSNAGDFSSAIYSIPNRVQGKLLTMHHWSGDTKIKDIDFNTQDYWIKFDLRSDLVERGYVAEIVAEKVGRVLNLLGPLNSNGEYKAHVLVDITKALVHQIKIIIIEGNDRETIKMKIFFLEIPHGTCRDCWFVDADHSEEKCRARYNDYKINFPKIFVYGEEENRTVEIGNTSQDAAQGNENVAKITNVAAGLRIYDSEIDRVDYLNRGSKRRRINIEENTEESCGGNDVTYLNSVNHEKGKAVGIIGDRREITTDDLKKAL</sequence>
<organism evidence="1 2">
    <name type="scientific">Papaver atlanticum</name>
    <dbReference type="NCBI Taxonomy" id="357466"/>
    <lineage>
        <taxon>Eukaryota</taxon>
        <taxon>Viridiplantae</taxon>
        <taxon>Streptophyta</taxon>
        <taxon>Embryophyta</taxon>
        <taxon>Tracheophyta</taxon>
        <taxon>Spermatophyta</taxon>
        <taxon>Magnoliopsida</taxon>
        <taxon>Ranunculales</taxon>
        <taxon>Papaveraceae</taxon>
        <taxon>Papaveroideae</taxon>
        <taxon>Papaver</taxon>
    </lineage>
</organism>
<dbReference type="EMBL" id="JAJJMB010010315">
    <property type="protein sequence ID" value="KAI3909768.1"/>
    <property type="molecule type" value="Genomic_DNA"/>
</dbReference>
<proteinExistence type="predicted"/>
<gene>
    <name evidence="1" type="ORF">MKW98_014185</name>
</gene>